<dbReference type="InterPro" id="IPR046828">
    <property type="entry name" value="RepSA"/>
</dbReference>
<protein>
    <submittedName>
        <fullName evidence="2">Replication initiator</fullName>
    </submittedName>
</protein>
<reference evidence="2 3" key="1">
    <citation type="submission" date="2024-10" db="EMBL/GenBank/DDBJ databases">
        <title>The Natural Products Discovery Center: Release of the First 8490 Sequenced Strains for Exploring Actinobacteria Biosynthetic Diversity.</title>
        <authorList>
            <person name="Kalkreuter E."/>
            <person name="Kautsar S.A."/>
            <person name="Yang D."/>
            <person name="Bader C.D."/>
            <person name="Teijaro C.N."/>
            <person name="Fluegel L."/>
            <person name="Davis C.M."/>
            <person name="Simpson J.R."/>
            <person name="Lauterbach L."/>
            <person name="Steele A.D."/>
            <person name="Gui C."/>
            <person name="Meng S."/>
            <person name="Li G."/>
            <person name="Viehrig K."/>
            <person name="Ye F."/>
            <person name="Su P."/>
            <person name="Kiefer A.F."/>
            <person name="Nichols A."/>
            <person name="Cepeda A.J."/>
            <person name="Yan W."/>
            <person name="Fan B."/>
            <person name="Jiang Y."/>
            <person name="Adhikari A."/>
            <person name="Zheng C.-J."/>
            <person name="Schuster L."/>
            <person name="Cowan T.M."/>
            <person name="Smanski M.J."/>
            <person name="Chevrette M.G."/>
            <person name="De Carvalho L.P.S."/>
            <person name="Shen B."/>
        </authorList>
    </citation>
    <scope>NUCLEOTIDE SEQUENCE [LARGE SCALE GENOMIC DNA]</scope>
    <source>
        <strain evidence="2 3">NPDC049503</strain>
    </source>
</reference>
<organism evidence="2 3">
    <name type="scientific">Nonomuraea indica</name>
    <dbReference type="NCBI Taxonomy" id="1581193"/>
    <lineage>
        <taxon>Bacteria</taxon>
        <taxon>Bacillati</taxon>
        <taxon>Actinomycetota</taxon>
        <taxon>Actinomycetes</taxon>
        <taxon>Streptosporangiales</taxon>
        <taxon>Streptosporangiaceae</taxon>
        <taxon>Nonomuraea</taxon>
    </lineage>
</organism>
<accession>A0ABW7ZW09</accession>
<comment type="caution">
    <text evidence="2">The sequence shown here is derived from an EMBL/GenBank/DDBJ whole genome shotgun (WGS) entry which is preliminary data.</text>
</comment>
<gene>
    <name evidence="2" type="ORF">ACIBP5_01950</name>
</gene>
<feature type="region of interest" description="Disordered" evidence="1">
    <location>
        <begin position="55"/>
        <end position="100"/>
    </location>
</feature>
<dbReference type="Pfam" id="PF20199">
    <property type="entry name" value="RepSA"/>
    <property type="match status" value="1"/>
</dbReference>
<name>A0ABW7ZW09_9ACTN</name>
<dbReference type="Proteomes" id="UP001612928">
    <property type="component" value="Unassembled WGS sequence"/>
</dbReference>
<sequence length="140" mass="16085">MTPGARRSKARKPDHLGYAGRRVLASRKWYNEILADHRQDRRTWVLEALGQTDQRTDPHRYVWKPVPAGDAPKRSKALSPSPGRGPLPAEDRDLNPGWCCRQPHQQLGSWPFRSVHLDRRARPVRRERHGTALDGNENCT</sequence>
<evidence type="ECO:0000256" key="1">
    <source>
        <dbReference type="SAM" id="MobiDB-lite"/>
    </source>
</evidence>
<evidence type="ECO:0000313" key="3">
    <source>
        <dbReference type="Proteomes" id="UP001612928"/>
    </source>
</evidence>
<dbReference type="RefSeq" id="WP_397018236.1">
    <property type="nucleotide sequence ID" value="NZ_JBITMB010000001.1"/>
</dbReference>
<proteinExistence type="predicted"/>
<evidence type="ECO:0000313" key="2">
    <source>
        <dbReference type="EMBL" id="MFI7438711.1"/>
    </source>
</evidence>
<dbReference type="EMBL" id="JBITMB010000001">
    <property type="protein sequence ID" value="MFI7438711.1"/>
    <property type="molecule type" value="Genomic_DNA"/>
</dbReference>
<keyword evidence="3" id="KW-1185">Reference proteome</keyword>